<keyword evidence="3" id="KW-1185">Reference proteome</keyword>
<dbReference type="EMBL" id="CAXHTB010000012">
    <property type="protein sequence ID" value="CAL0317074.1"/>
    <property type="molecule type" value="Genomic_DNA"/>
</dbReference>
<comment type="caution">
    <text evidence="2">The sequence shown here is derived from an EMBL/GenBank/DDBJ whole genome shotgun (WGS) entry which is preliminary data.</text>
</comment>
<organism evidence="2 3">
    <name type="scientific">Lupinus luteus</name>
    <name type="common">European yellow lupine</name>
    <dbReference type="NCBI Taxonomy" id="3873"/>
    <lineage>
        <taxon>Eukaryota</taxon>
        <taxon>Viridiplantae</taxon>
        <taxon>Streptophyta</taxon>
        <taxon>Embryophyta</taxon>
        <taxon>Tracheophyta</taxon>
        <taxon>Spermatophyta</taxon>
        <taxon>Magnoliopsida</taxon>
        <taxon>eudicotyledons</taxon>
        <taxon>Gunneridae</taxon>
        <taxon>Pentapetalae</taxon>
        <taxon>rosids</taxon>
        <taxon>fabids</taxon>
        <taxon>Fabales</taxon>
        <taxon>Fabaceae</taxon>
        <taxon>Papilionoideae</taxon>
        <taxon>50 kb inversion clade</taxon>
        <taxon>genistoids sensu lato</taxon>
        <taxon>core genistoids</taxon>
        <taxon>Genisteae</taxon>
        <taxon>Lupinus</taxon>
    </lineage>
</organism>
<protein>
    <submittedName>
        <fullName evidence="2">Uncharacterized protein</fullName>
    </submittedName>
</protein>
<feature type="compositionally biased region" description="Polar residues" evidence="1">
    <location>
        <begin position="178"/>
        <end position="188"/>
    </location>
</feature>
<evidence type="ECO:0000256" key="1">
    <source>
        <dbReference type="SAM" id="MobiDB-lite"/>
    </source>
</evidence>
<dbReference type="Proteomes" id="UP001497480">
    <property type="component" value="Unassembled WGS sequence"/>
</dbReference>
<feature type="compositionally biased region" description="Polar residues" evidence="1">
    <location>
        <begin position="159"/>
        <end position="168"/>
    </location>
</feature>
<name>A0AAV1X5Q4_LUPLU</name>
<proteinExistence type="predicted"/>
<dbReference type="AlphaFoldDB" id="A0AAV1X5Q4"/>
<accession>A0AAV1X5Q4</accession>
<sequence length="242" mass="26709">MCFGSRKGQSWYFYPRSPRLGEILSPGRAQPRLGEGQEFAYVIPSPGRQNVAWARAPRLGEKGPAWARMPRIWKSFWRILAWARMPRLGENASLGDKSLNEEKWQKMAHGKIKKNPSCSWSCLAQALDAQQTYLTAEQVSDKLGMVRTQAWHGHPHGQHTPSCSSRQISEGACAPSAGPSTMPDQQAPGQVRVSTVKAAQAGCLADQLDRPASCSLGKTWRPSQAMMSSMTSPQVAHHAFQK</sequence>
<reference evidence="2 3" key="1">
    <citation type="submission" date="2024-03" db="EMBL/GenBank/DDBJ databases">
        <authorList>
            <person name="Martinez-Hernandez J."/>
        </authorList>
    </citation>
    <scope>NUCLEOTIDE SEQUENCE [LARGE SCALE GENOMIC DNA]</scope>
</reference>
<evidence type="ECO:0000313" key="2">
    <source>
        <dbReference type="EMBL" id="CAL0317074.1"/>
    </source>
</evidence>
<feature type="region of interest" description="Disordered" evidence="1">
    <location>
        <begin position="151"/>
        <end position="188"/>
    </location>
</feature>
<evidence type="ECO:0000313" key="3">
    <source>
        <dbReference type="Proteomes" id="UP001497480"/>
    </source>
</evidence>
<gene>
    <name evidence="2" type="ORF">LLUT_LOCUS18134</name>
</gene>